<feature type="compositionally biased region" description="Low complexity" evidence="16">
    <location>
        <begin position="394"/>
        <end position="411"/>
    </location>
</feature>
<dbReference type="GO" id="GO:0004650">
    <property type="term" value="F:polygalacturonase activity"/>
    <property type="evidence" value="ECO:0007669"/>
    <property type="project" value="InterPro"/>
</dbReference>
<organism evidence="17 18">
    <name type="scientific">Curvularia kusanoi</name>
    <name type="common">Cochliobolus kusanoi</name>
    <dbReference type="NCBI Taxonomy" id="90978"/>
    <lineage>
        <taxon>Eukaryota</taxon>
        <taxon>Fungi</taxon>
        <taxon>Dikarya</taxon>
        <taxon>Ascomycota</taxon>
        <taxon>Pezizomycotina</taxon>
        <taxon>Dothideomycetes</taxon>
        <taxon>Pleosporomycetidae</taxon>
        <taxon>Pleosporales</taxon>
        <taxon>Pleosporineae</taxon>
        <taxon>Pleosporaceae</taxon>
        <taxon>Curvularia</taxon>
    </lineage>
</organism>
<evidence type="ECO:0000256" key="3">
    <source>
        <dbReference type="ARBA" id="ARBA00022525"/>
    </source>
</evidence>
<dbReference type="GO" id="GO:0000272">
    <property type="term" value="P:polysaccharide catabolic process"/>
    <property type="evidence" value="ECO:0007669"/>
    <property type="project" value="UniProtKB-KW"/>
</dbReference>
<dbReference type="Proteomes" id="UP000801428">
    <property type="component" value="Unassembled WGS sequence"/>
</dbReference>
<gene>
    <name evidence="17" type="ORF">E8E13_008049</name>
</gene>
<dbReference type="AlphaFoldDB" id="A0A9P4TN85"/>
<keyword evidence="7" id="KW-0325">Glycoprotein</keyword>
<comment type="caution">
    <text evidence="17">The sequence shown here is derived from an EMBL/GenBank/DDBJ whole genome shotgun (WGS) entry which is preliminary data.</text>
</comment>
<feature type="region of interest" description="Disordered" evidence="16">
    <location>
        <begin position="389"/>
        <end position="416"/>
    </location>
</feature>
<evidence type="ECO:0000256" key="4">
    <source>
        <dbReference type="ARBA" id="ARBA00022729"/>
    </source>
</evidence>
<dbReference type="OrthoDB" id="3687488at2759"/>
<keyword evidence="18" id="KW-1185">Reference proteome</keyword>
<dbReference type="InterPro" id="IPR012334">
    <property type="entry name" value="Pectin_lyas_fold"/>
</dbReference>
<accession>A0A9P4TN85</accession>
<name>A0A9P4TN85_CURKU</name>
<evidence type="ECO:0000256" key="7">
    <source>
        <dbReference type="ARBA" id="ARBA00023180"/>
    </source>
</evidence>
<proteinExistence type="inferred from homology"/>
<dbReference type="GO" id="GO:0005576">
    <property type="term" value="C:extracellular region"/>
    <property type="evidence" value="ECO:0007669"/>
    <property type="project" value="UniProtKB-SubCell"/>
</dbReference>
<dbReference type="PANTHER" id="PTHR31736">
    <property type="match status" value="1"/>
</dbReference>
<comment type="similarity">
    <text evidence="2 15">Belongs to the glycosyl hydrolase 28 family.</text>
</comment>
<evidence type="ECO:0000256" key="11">
    <source>
        <dbReference type="ARBA" id="ARBA00023326"/>
    </source>
</evidence>
<evidence type="ECO:0000256" key="13">
    <source>
        <dbReference type="ARBA" id="ARBA00038933"/>
    </source>
</evidence>
<evidence type="ECO:0000256" key="6">
    <source>
        <dbReference type="ARBA" id="ARBA00023157"/>
    </source>
</evidence>
<keyword evidence="4" id="KW-0732">Signal</keyword>
<evidence type="ECO:0000256" key="1">
    <source>
        <dbReference type="ARBA" id="ARBA00004613"/>
    </source>
</evidence>
<dbReference type="InterPro" id="IPR000743">
    <property type="entry name" value="Glyco_hydro_28"/>
</dbReference>
<dbReference type="GO" id="GO:0071555">
    <property type="term" value="P:cell wall organization"/>
    <property type="evidence" value="ECO:0007669"/>
    <property type="project" value="UniProtKB-KW"/>
</dbReference>
<dbReference type="EMBL" id="SWKU01000002">
    <property type="protein sequence ID" value="KAF3009664.1"/>
    <property type="molecule type" value="Genomic_DNA"/>
</dbReference>
<evidence type="ECO:0000256" key="8">
    <source>
        <dbReference type="ARBA" id="ARBA00023277"/>
    </source>
</evidence>
<keyword evidence="9 15" id="KW-0326">Glycosidase</keyword>
<dbReference type="Gene3D" id="2.160.20.10">
    <property type="entry name" value="Single-stranded right-handed beta-helix, Pectin lyase-like"/>
    <property type="match status" value="1"/>
</dbReference>
<evidence type="ECO:0000256" key="16">
    <source>
        <dbReference type="SAM" id="MobiDB-lite"/>
    </source>
</evidence>
<dbReference type="SUPFAM" id="SSF51126">
    <property type="entry name" value="Pectin lyase-like"/>
    <property type="match status" value="1"/>
</dbReference>
<keyword evidence="8" id="KW-0119">Carbohydrate metabolism</keyword>
<evidence type="ECO:0000256" key="14">
    <source>
        <dbReference type="ARBA" id="ARBA00048766"/>
    </source>
</evidence>
<evidence type="ECO:0000256" key="10">
    <source>
        <dbReference type="ARBA" id="ARBA00023316"/>
    </source>
</evidence>
<evidence type="ECO:0000256" key="12">
    <source>
        <dbReference type="ARBA" id="ARBA00037312"/>
    </source>
</evidence>
<evidence type="ECO:0000313" key="17">
    <source>
        <dbReference type="EMBL" id="KAF3009664.1"/>
    </source>
</evidence>
<dbReference type="PANTHER" id="PTHR31736:SF12">
    <property type="entry name" value="EXO-POLYGALACTURONASE, PUTATIVE-RELATED"/>
    <property type="match status" value="1"/>
</dbReference>
<dbReference type="EC" id="3.2.1.67" evidence="13"/>
<comment type="function">
    <text evidence="12">Specific in hydrolyzing the terminal glycosidic bond of polygalacturonic acid and oligogalacturonates.</text>
</comment>
<evidence type="ECO:0000256" key="15">
    <source>
        <dbReference type="RuleBase" id="RU361169"/>
    </source>
</evidence>
<evidence type="ECO:0000256" key="2">
    <source>
        <dbReference type="ARBA" id="ARBA00008834"/>
    </source>
</evidence>
<comment type="subcellular location">
    <subcellularLocation>
        <location evidence="1">Secreted</location>
    </subcellularLocation>
</comment>
<dbReference type="GO" id="GO:0047911">
    <property type="term" value="F:galacturan 1,4-alpha-galacturonidase activity"/>
    <property type="evidence" value="ECO:0007669"/>
    <property type="project" value="UniProtKB-EC"/>
</dbReference>
<dbReference type="Pfam" id="PF00295">
    <property type="entry name" value="Glyco_hydro_28"/>
    <property type="match status" value="1"/>
</dbReference>
<keyword evidence="5 15" id="KW-0378">Hydrolase</keyword>
<keyword evidence="10" id="KW-0961">Cell wall biogenesis/degradation</keyword>
<sequence>MSLMYPTTEDIKQTARLAAKEIACTTKIIFPQRFATIDAAKEHVKEVCNVAGNHDYTKRLSFVLPAHQTKAIAKQIQDRAAFLVAVYAFKNGDFYLDQELPDRQRLRDAIERDIARALPLITAWSSYFDNADEAAQYAKRMLTSQRNFTFSRFNGVEPAKFEAYVCWNMGRKAWEDWKFTLNRTPNGWERKNKPEKVILASMTDAIERDLAQLRQFKLPYPASFSHLNEARNFIGTWCWEHHFRYTGWEGVESRKYKLFVHWAMAKEGLKIGLFKVDGSVPQRRFEVRGGLQNEEEKENYRKKFSATVKNTETKEAATLKEATFQNGNARPVITYDETYKPRAKVSESTQPAGNATVKVDAAQSVCDDSKIVNLIDIDFEIEGDDSKHIQRAESTSSSSPASSSPSSPQTSDSDDTLAVAEKMAKLQLEQEKAITDPFKNLLAELERGYVLKAAFELDEITMRLIAQSLSALALGVALVSASVGQVRLPNGRLQCTVHASGNDTNDVPTILDAFDTCGQGGDIVFPEGQHYYIATRLNPIVNDVRIHWHGQWTFSPDLHYWRQNSYPIFFQNHAAGFILTGDKIWINGYNTGGIFGNGNTWYVAEAASPVGYTQPGRPMPFVFWNVSDVTVSNFFVRDPQLWAINIMNGTNMALTNITVNATAPTAPKNGTNWIQNTDGFDTMDARNIALENFVYQGGDDCVAIKPRSHNIHIRNATCIGGNGVAIGSLGQYLEDASVSNVVMDDVRLIRNGWLHGSALIKTWVGVLVNQTSRGYESAYVPRGAGWGTVRNILFSNFHVEGAEAGPEINQNSGNNGTKAFEGSSLMEIENVVFANWTGLTVAENSIDTGEGECC</sequence>
<comment type="catalytic activity">
    <reaction evidence="14">
        <text>[(1-&gt;4)-alpha-D-galacturonosyl](n) + H2O = alpha-D-galacturonate + [(1-&gt;4)-alpha-D-galacturonosyl](n-1)</text>
        <dbReference type="Rhea" id="RHEA:14117"/>
        <dbReference type="Rhea" id="RHEA-COMP:14570"/>
        <dbReference type="Rhea" id="RHEA-COMP:14572"/>
        <dbReference type="ChEBI" id="CHEBI:15377"/>
        <dbReference type="ChEBI" id="CHEBI:58658"/>
        <dbReference type="ChEBI" id="CHEBI:140523"/>
        <dbReference type="EC" id="3.2.1.67"/>
    </reaction>
</comment>
<dbReference type="InterPro" id="IPR011050">
    <property type="entry name" value="Pectin_lyase_fold/virulence"/>
</dbReference>
<keyword evidence="11" id="KW-0624">Polysaccharide degradation</keyword>
<keyword evidence="3" id="KW-0964">Secreted</keyword>
<keyword evidence="6" id="KW-1015">Disulfide bond</keyword>
<protein>
    <recommendedName>
        <fullName evidence="13">galacturonan 1,4-alpha-galacturonidase</fullName>
        <ecNumber evidence="13">3.2.1.67</ecNumber>
    </recommendedName>
</protein>
<reference evidence="17" key="1">
    <citation type="submission" date="2019-04" db="EMBL/GenBank/DDBJ databases">
        <title>Sequencing of skin fungus with MAO and IRED activity.</title>
        <authorList>
            <person name="Marsaioli A.J."/>
            <person name="Bonatto J.M.C."/>
            <person name="Reis Junior O."/>
        </authorList>
    </citation>
    <scope>NUCLEOTIDE SEQUENCE</scope>
    <source>
        <strain evidence="17">30M1</strain>
    </source>
</reference>
<evidence type="ECO:0000313" key="18">
    <source>
        <dbReference type="Proteomes" id="UP000801428"/>
    </source>
</evidence>
<evidence type="ECO:0000256" key="9">
    <source>
        <dbReference type="ARBA" id="ARBA00023295"/>
    </source>
</evidence>
<evidence type="ECO:0000256" key="5">
    <source>
        <dbReference type="ARBA" id="ARBA00022801"/>
    </source>
</evidence>